<gene>
    <name evidence="3" type="ORF">GBAR_LOCUS30791</name>
</gene>
<dbReference type="SUPFAM" id="SSF48317">
    <property type="entry name" value="Acid phosphatase/Vanadium-dependent haloperoxidase"/>
    <property type="match status" value="1"/>
</dbReference>
<dbReference type="InterPro" id="IPR036938">
    <property type="entry name" value="PAP2/HPO_sf"/>
</dbReference>
<dbReference type="Pfam" id="PF01569">
    <property type="entry name" value="PAP2"/>
    <property type="match status" value="1"/>
</dbReference>
<keyword evidence="1" id="KW-0472">Membrane</keyword>
<dbReference type="Gene3D" id="1.20.144.10">
    <property type="entry name" value="Phosphatidic acid phosphatase type 2/haloperoxidase"/>
    <property type="match status" value="1"/>
</dbReference>
<feature type="transmembrane region" description="Helical" evidence="1">
    <location>
        <begin position="258"/>
        <end position="282"/>
    </location>
</feature>
<keyword evidence="1" id="KW-0812">Transmembrane</keyword>
<evidence type="ECO:0000259" key="2">
    <source>
        <dbReference type="SMART" id="SM00014"/>
    </source>
</evidence>
<feature type="domain" description="Phosphatidic acid phosphatase type 2/haloperoxidase" evidence="2">
    <location>
        <begin position="103"/>
        <end position="219"/>
    </location>
</feature>
<feature type="transmembrane region" description="Helical" evidence="1">
    <location>
        <begin position="303"/>
        <end position="326"/>
    </location>
</feature>
<organism evidence="3 4">
    <name type="scientific">Geodia barretti</name>
    <name type="common">Barrett's horny sponge</name>
    <dbReference type="NCBI Taxonomy" id="519541"/>
    <lineage>
        <taxon>Eukaryota</taxon>
        <taxon>Metazoa</taxon>
        <taxon>Porifera</taxon>
        <taxon>Demospongiae</taxon>
        <taxon>Heteroscleromorpha</taxon>
        <taxon>Tetractinellida</taxon>
        <taxon>Astrophorina</taxon>
        <taxon>Geodiidae</taxon>
        <taxon>Geodia</taxon>
    </lineage>
</organism>
<name>A0AA35TXV4_GEOBA</name>
<sequence>MRGRSGAVTFDLKLNTMQREETASDSSRLEVYPPVHRLGVVGRWVRARLQTEILRGTPVLVRIQGLRSPWRNAVMQASSFLGEEEFYMLLVALVVWIVDAKLGRLMVQLMGICFYVTGFLKNTLCLPRPPSPPVTPLQRCQDWGLPSHHAVLNTNIPWFLWFYLDHHFSLSLPTKISVFVGIGLWSVSVMFSRMYLGVHSPADILTGGVVGCILLAGWLRAYERVDDYLSSSPSLLSLLGIVCIVVLLLSLHPDPYPVTIVFAETVCMTGVAVGFVVGQVLLTPPTGGRGLLEEAGQYSSLLTAVWCGLLRFLVGLVALVMLKALAERGAKILLQAVAHVAGVTTVCIKRKSEVSSERVHYSAKFVALNESKTGSEWNQNKLTWVWDRGPINLDIPVKFTSYTCMGVVAVAICPALFSLINI</sequence>
<keyword evidence="4" id="KW-1185">Reference proteome</keyword>
<evidence type="ECO:0000313" key="3">
    <source>
        <dbReference type="EMBL" id="CAI8056495.1"/>
    </source>
</evidence>
<feature type="transmembrane region" description="Helical" evidence="1">
    <location>
        <begin position="176"/>
        <end position="198"/>
    </location>
</feature>
<comment type="caution">
    <text evidence="3">The sequence shown here is derived from an EMBL/GenBank/DDBJ whole genome shotgun (WGS) entry which is preliminary data.</text>
</comment>
<protein>
    <submittedName>
        <fullName evidence="3">Lipid phosphate phosphatase delta</fullName>
    </submittedName>
</protein>
<dbReference type="Proteomes" id="UP001174909">
    <property type="component" value="Unassembled WGS sequence"/>
</dbReference>
<feature type="transmembrane region" description="Helical" evidence="1">
    <location>
        <begin position="204"/>
        <end position="222"/>
    </location>
</feature>
<keyword evidence="1" id="KW-1133">Transmembrane helix</keyword>
<evidence type="ECO:0000313" key="4">
    <source>
        <dbReference type="Proteomes" id="UP001174909"/>
    </source>
</evidence>
<evidence type="ECO:0000256" key="1">
    <source>
        <dbReference type="SAM" id="Phobius"/>
    </source>
</evidence>
<dbReference type="PANTHER" id="PTHR14969:SF39">
    <property type="entry name" value="PHOSPHATIDIC ACID PHOSPHATASE TYPE 2_HALOPEROXIDASE DOMAIN-CONTAINING PROTEIN"/>
    <property type="match status" value="1"/>
</dbReference>
<dbReference type="EMBL" id="CASHTH010004364">
    <property type="protein sequence ID" value="CAI8056495.1"/>
    <property type="molecule type" value="Genomic_DNA"/>
</dbReference>
<feature type="transmembrane region" description="Helical" evidence="1">
    <location>
        <begin position="399"/>
        <end position="420"/>
    </location>
</feature>
<dbReference type="GO" id="GO:0042392">
    <property type="term" value="F:sphingosine-1-phosphate phosphatase activity"/>
    <property type="evidence" value="ECO:0007669"/>
    <property type="project" value="TreeGrafter"/>
</dbReference>
<dbReference type="GO" id="GO:0005789">
    <property type="term" value="C:endoplasmic reticulum membrane"/>
    <property type="evidence" value="ECO:0007669"/>
    <property type="project" value="TreeGrafter"/>
</dbReference>
<reference evidence="3" key="1">
    <citation type="submission" date="2023-03" db="EMBL/GenBank/DDBJ databases">
        <authorList>
            <person name="Steffen K."/>
            <person name="Cardenas P."/>
        </authorList>
    </citation>
    <scope>NUCLEOTIDE SEQUENCE</scope>
</reference>
<dbReference type="GO" id="GO:0006670">
    <property type="term" value="P:sphingosine metabolic process"/>
    <property type="evidence" value="ECO:0007669"/>
    <property type="project" value="TreeGrafter"/>
</dbReference>
<dbReference type="SMART" id="SM00014">
    <property type="entry name" value="acidPPc"/>
    <property type="match status" value="1"/>
</dbReference>
<dbReference type="PANTHER" id="PTHR14969">
    <property type="entry name" value="SPHINGOSINE-1-PHOSPHATE PHOSPHOHYDROLASE"/>
    <property type="match status" value="1"/>
</dbReference>
<feature type="transmembrane region" description="Helical" evidence="1">
    <location>
        <begin position="234"/>
        <end position="252"/>
    </location>
</feature>
<dbReference type="InterPro" id="IPR000326">
    <property type="entry name" value="PAP2/HPO"/>
</dbReference>
<accession>A0AA35TXV4</accession>
<proteinExistence type="predicted"/>
<dbReference type="AlphaFoldDB" id="A0AA35TXV4"/>